<proteinExistence type="predicted"/>
<comment type="caution">
    <text evidence="1">The sequence shown here is derived from an EMBL/GenBank/DDBJ whole genome shotgun (WGS) entry which is preliminary data.</text>
</comment>
<sequence>MASPRPDTGEPCYFFATTSEELVEAYRTIFNAFQIAAKRIIVRESLNVSVASPFEFLGAEVKSNKGTPVSMNVEVESNRTVITLNISSIQKDEVIELVVTLKVKDDAPTGTHHDVNIDNDSFIEYTALDNRGNELDRVRLPLTSDRDRIRIEEGDQPEIIIR</sequence>
<accession>A0A7V3ZVZ9</accession>
<reference evidence="1" key="1">
    <citation type="journal article" date="2020" name="mSystems">
        <title>Genome- and Community-Level Interaction Insights into Carbon Utilization and Element Cycling Functions of Hydrothermarchaeota in Hydrothermal Sediment.</title>
        <authorList>
            <person name="Zhou Z."/>
            <person name="Liu Y."/>
            <person name="Xu W."/>
            <person name="Pan J."/>
            <person name="Luo Z.H."/>
            <person name="Li M."/>
        </authorList>
    </citation>
    <scope>NUCLEOTIDE SEQUENCE [LARGE SCALE GENOMIC DNA]</scope>
    <source>
        <strain evidence="1">SpSt-69</strain>
    </source>
</reference>
<evidence type="ECO:0000313" key="1">
    <source>
        <dbReference type="EMBL" id="HGL16728.1"/>
    </source>
</evidence>
<name>A0A7V3ZVZ9_UNCW3</name>
<dbReference type="AlphaFoldDB" id="A0A7V3ZVZ9"/>
<organism evidence="1">
    <name type="scientific">candidate division WOR-3 bacterium</name>
    <dbReference type="NCBI Taxonomy" id="2052148"/>
    <lineage>
        <taxon>Bacteria</taxon>
        <taxon>Bacteria division WOR-3</taxon>
    </lineage>
</organism>
<dbReference type="EMBL" id="DTDJ01000001">
    <property type="protein sequence ID" value="HGL16728.1"/>
    <property type="molecule type" value="Genomic_DNA"/>
</dbReference>
<gene>
    <name evidence="1" type="ORF">ENU66_00055</name>
</gene>
<protein>
    <submittedName>
        <fullName evidence="1">Uncharacterized protein</fullName>
    </submittedName>
</protein>